<sequence>MHNPETGVNEETDEANSAVRIVGGNVFVELDPDHPGFQDEGYRERRNEIAKIAIEWNEMSMAERRKQKIPEAPYSDEEHGVWAAIMERMQPMHQKYACRQYLEYAAQLGLPSDRIPQLQWVSERLQPLTGFRQEPVGGLVHPKTFHTALANHVFLSTQYIRHSSHPFYTPEPDVVHELVGHTAMLAAPEWAELNRLFGEADMRTESEAAITRLGTVFWFVMEFGVCREGDDIKAFGPGMLSSFGEIEHACTAGAACGKEEACVCDPEIEYRTPDFEEIETRPYDVTKYQPMLYLWDSFEQMFEQTSEFVKAWGTDADTRRELHQ</sequence>
<dbReference type="Gene3D" id="1.10.800.10">
    <property type="entry name" value="Aromatic amino acid hydroxylase"/>
    <property type="match status" value="1"/>
</dbReference>
<evidence type="ECO:0000256" key="3">
    <source>
        <dbReference type="ARBA" id="ARBA00022723"/>
    </source>
</evidence>
<dbReference type="InterPro" id="IPR036951">
    <property type="entry name" value="ArAA_hydroxylase_sf"/>
</dbReference>
<keyword evidence="5" id="KW-0408">Iron</keyword>
<dbReference type="PANTHER" id="PTHR11473:SF24">
    <property type="entry name" value="PHENYLALANINE-4-HYDROXYLASE"/>
    <property type="match status" value="1"/>
</dbReference>
<dbReference type="PROSITE" id="PS51410">
    <property type="entry name" value="BH4_AAA_HYDROXYL_2"/>
    <property type="match status" value="1"/>
</dbReference>
<dbReference type="EC" id="1.14.16.1" evidence="8"/>
<proteinExistence type="inferred from homology"/>
<keyword evidence="4 8" id="KW-0560">Oxidoreductase</keyword>
<dbReference type="InterPro" id="IPR001273">
    <property type="entry name" value="ArAA_hydroxylase"/>
</dbReference>
<evidence type="ECO:0000256" key="5">
    <source>
        <dbReference type="ARBA" id="ARBA00023004"/>
    </source>
</evidence>
<dbReference type="EMBL" id="KF900679">
    <property type="protein sequence ID" value="AIF03408.1"/>
    <property type="molecule type" value="Genomic_DNA"/>
</dbReference>
<protein>
    <submittedName>
        <fullName evidence="8">Tyrosine 3-monooxygenase (PhhA, PAH)</fullName>
        <ecNumber evidence="8">1.14.16.1</ecNumber>
    </submittedName>
</protein>
<comment type="cofactor">
    <cofactor evidence="1">
        <name>Fe(2+)</name>
        <dbReference type="ChEBI" id="CHEBI:29033"/>
    </cofactor>
</comment>
<name>A0A075GNS2_9EURY</name>
<dbReference type="AlphaFoldDB" id="A0A075GNS2"/>
<reference evidence="8" key="1">
    <citation type="journal article" date="2014" name="Genome Biol. Evol.">
        <title>Pangenome evidence for extensive interdomain horizontal transfer affecting lineage core and shell genes in uncultured planktonic thaumarchaeota and euryarchaeota.</title>
        <authorList>
            <person name="Deschamps P."/>
            <person name="Zivanovic Y."/>
            <person name="Moreira D."/>
            <person name="Rodriguez-Valera F."/>
            <person name="Lopez-Garcia P."/>
        </authorList>
    </citation>
    <scope>NUCLEOTIDE SEQUENCE</scope>
</reference>
<keyword evidence="3" id="KW-0479">Metal-binding</keyword>
<keyword evidence="6 8" id="KW-0503">Monooxygenase</keyword>
<evidence type="ECO:0000256" key="6">
    <source>
        <dbReference type="ARBA" id="ARBA00023033"/>
    </source>
</evidence>
<evidence type="ECO:0000256" key="1">
    <source>
        <dbReference type="ARBA" id="ARBA00001954"/>
    </source>
</evidence>
<dbReference type="InterPro" id="IPR019774">
    <property type="entry name" value="Aromatic-AA_hydroxylase_C"/>
</dbReference>
<comment type="similarity">
    <text evidence="2">Belongs to the biopterin-dependent aromatic amino acid hydroxylase family.</text>
</comment>
<dbReference type="PRINTS" id="PR00372">
    <property type="entry name" value="FYWHYDRXLASE"/>
</dbReference>
<dbReference type="Pfam" id="PF00351">
    <property type="entry name" value="Biopterin_H"/>
    <property type="match status" value="1"/>
</dbReference>
<evidence type="ECO:0000259" key="7">
    <source>
        <dbReference type="PROSITE" id="PS51410"/>
    </source>
</evidence>
<evidence type="ECO:0000256" key="2">
    <source>
        <dbReference type="ARBA" id="ARBA00009712"/>
    </source>
</evidence>
<dbReference type="PANTHER" id="PTHR11473">
    <property type="entry name" value="AROMATIC AMINO ACID HYDROXYLASE"/>
    <property type="match status" value="1"/>
</dbReference>
<dbReference type="SUPFAM" id="SSF56534">
    <property type="entry name" value="Aromatic aminoacid monoxygenases, catalytic and oligomerization domains"/>
    <property type="match status" value="1"/>
</dbReference>
<evidence type="ECO:0000313" key="8">
    <source>
        <dbReference type="EMBL" id="AIF03408.1"/>
    </source>
</evidence>
<feature type="domain" description="Biopterin-dependent aromatic amino acid hydroxylase family profile" evidence="7">
    <location>
        <begin position="69"/>
        <end position="324"/>
    </location>
</feature>
<gene>
    <name evidence="8" type="primary">PAH</name>
    <name evidence="8" type="synonym">phhA</name>
</gene>
<dbReference type="InterPro" id="IPR036329">
    <property type="entry name" value="Aro-AA_hydroxylase_C_sf"/>
</dbReference>
<dbReference type="GO" id="GO:0005506">
    <property type="term" value="F:iron ion binding"/>
    <property type="evidence" value="ECO:0007669"/>
    <property type="project" value="InterPro"/>
</dbReference>
<accession>A0A075GNS2</accession>
<organism evidence="8">
    <name type="scientific">uncultured marine group II/III euryarchaeote KM3_164_G07</name>
    <dbReference type="NCBI Taxonomy" id="1457918"/>
    <lineage>
        <taxon>Archaea</taxon>
        <taxon>Methanobacteriati</taxon>
        <taxon>Methanobacteriota</taxon>
        <taxon>environmental samples</taxon>
    </lineage>
</organism>
<dbReference type="CDD" id="cd00361">
    <property type="entry name" value="arom_aa_hydroxylase"/>
    <property type="match status" value="1"/>
</dbReference>
<dbReference type="GO" id="GO:0004505">
    <property type="term" value="F:phenylalanine 4-monooxygenase activity"/>
    <property type="evidence" value="ECO:0007669"/>
    <property type="project" value="UniProtKB-EC"/>
</dbReference>
<evidence type="ECO:0000256" key="4">
    <source>
        <dbReference type="ARBA" id="ARBA00023002"/>
    </source>
</evidence>